<dbReference type="AlphaFoldDB" id="A0A1F4V4C0"/>
<accession>A0A1F4V4C0</accession>
<organism evidence="1 2">
    <name type="scientific">candidate division WWE3 bacterium RIFCSPLOWO2_01_FULL_39_13</name>
    <dbReference type="NCBI Taxonomy" id="1802624"/>
    <lineage>
        <taxon>Bacteria</taxon>
        <taxon>Katanobacteria</taxon>
    </lineage>
</organism>
<evidence type="ECO:0000313" key="2">
    <source>
        <dbReference type="Proteomes" id="UP000178771"/>
    </source>
</evidence>
<comment type="caution">
    <text evidence="1">The sequence shown here is derived from an EMBL/GenBank/DDBJ whole genome shotgun (WGS) entry which is preliminary data.</text>
</comment>
<dbReference type="Proteomes" id="UP000178771">
    <property type="component" value="Unassembled WGS sequence"/>
</dbReference>
<name>A0A1F4V4C0_UNCKA</name>
<sequence length="177" mass="20205">MHAVPKTLEQTPLEDGLFSLVETAIPIMNDSLAKEGYTAVFLLDIGRRTEKLDRIRPPYEVIVIISDKSGVTADRAQSRRLLSKVQEDGGDTVYSPLPDTNHEIFTGKRFLDLSPHVPIQLGVLRTMYTRYPPKIDILQERFRGRLEKLKEARLFNTSLCRDLLKTLENTVEAKRRA</sequence>
<dbReference type="EMBL" id="MEVH01000007">
    <property type="protein sequence ID" value="OGC52018.1"/>
    <property type="molecule type" value="Genomic_DNA"/>
</dbReference>
<dbReference type="STRING" id="1802624.A2982_00190"/>
<reference evidence="1 2" key="1">
    <citation type="journal article" date="2016" name="Nat. Commun.">
        <title>Thousands of microbial genomes shed light on interconnected biogeochemical processes in an aquifer system.</title>
        <authorList>
            <person name="Anantharaman K."/>
            <person name="Brown C.T."/>
            <person name="Hug L.A."/>
            <person name="Sharon I."/>
            <person name="Castelle C.J."/>
            <person name="Probst A.J."/>
            <person name="Thomas B.C."/>
            <person name="Singh A."/>
            <person name="Wilkins M.J."/>
            <person name="Karaoz U."/>
            <person name="Brodie E.L."/>
            <person name="Williams K.H."/>
            <person name="Hubbard S.S."/>
            <person name="Banfield J.F."/>
        </authorList>
    </citation>
    <scope>NUCLEOTIDE SEQUENCE [LARGE SCALE GENOMIC DNA]</scope>
</reference>
<proteinExistence type="predicted"/>
<gene>
    <name evidence="1" type="ORF">A2982_00190</name>
</gene>
<evidence type="ECO:0000313" key="1">
    <source>
        <dbReference type="EMBL" id="OGC52018.1"/>
    </source>
</evidence>
<protein>
    <submittedName>
        <fullName evidence="1">Uncharacterized protein</fullName>
    </submittedName>
</protein>